<dbReference type="PROSITE" id="PS50108">
    <property type="entry name" value="CRIB"/>
    <property type="match status" value="1"/>
</dbReference>
<evidence type="ECO:0000256" key="1">
    <source>
        <dbReference type="SAM" id="MobiDB-lite"/>
    </source>
</evidence>
<evidence type="ECO:0000313" key="4">
    <source>
        <dbReference type="Proteomes" id="UP001370490"/>
    </source>
</evidence>
<feature type="compositionally biased region" description="Polar residues" evidence="1">
    <location>
        <begin position="79"/>
        <end position="88"/>
    </location>
</feature>
<dbReference type="PANTHER" id="PTHR46325">
    <property type="entry name" value="CRIB DOMAIN-CONTAINING PROTEIN RIC8"/>
    <property type="match status" value="1"/>
</dbReference>
<dbReference type="PANTHER" id="PTHR46325:SF39">
    <property type="entry name" value="CRIB DOMAIN-CONTAINING PROTEIN RIC8"/>
    <property type="match status" value="1"/>
</dbReference>
<dbReference type="AlphaFoldDB" id="A0AAN8ZKT1"/>
<dbReference type="CDD" id="cd00132">
    <property type="entry name" value="CRIB"/>
    <property type="match status" value="1"/>
</dbReference>
<gene>
    <name evidence="3" type="ORF">RJ641_031263</name>
</gene>
<feature type="compositionally biased region" description="Polar residues" evidence="1">
    <location>
        <begin position="124"/>
        <end position="133"/>
    </location>
</feature>
<organism evidence="3 4">
    <name type="scientific">Dillenia turbinata</name>
    <dbReference type="NCBI Taxonomy" id="194707"/>
    <lineage>
        <taxon>Eukaryota</taxon>
        <taxon>Viridiplantae</taxon>
        <taxon>Streptophyta</taxon>
        <taxon>Embryophyta</taxon>
        <taxon>Tracheophyta</taxon>
        <taxon>Spermatophyta</taxon>
        <taxon>Magnoliopsida</taxon>
        <taxon>eudicotyledons</taxon>
        <taxon>Gunneridae</taxon>
        <taxon>Pentapetalae</taxon>
        <taxon>Dilleniales</taxon>
        <taxon>Dilleniaceae</taxon>
        <taxon>Dillenia</taxon>
    </lineage>
</organism>
<protein>
    <submittedName>
        <fullName evidence="3">CRIB domain</fullName>
    </submittedName>
</protein>
<proteinExistence type="predicted"/>
<feature type="domain" description="CRIB" evidence="2">
    <location>
        <begin position="31"/>
        <end position="44"/>
    </location>
</feature>
<reference evidence="3 4" key="1">
    <citation type="submission" date="2023-12" db="EMBL/GenBank/DDBJ databases">
        <title>A high-quality genome assembly for Dillenia turbinata (Dilleniales).</title>
        <authorList>
            <person name="Chanderbali A."/>
        </authorList>
    </citation>
    <scope>NUCLEOTIDE SEQUENCE [LARGE SCALE GENOMIC DNA]</scope>
    <source>
        <strain evidence="3">LSX21</strain>
        <tissue evidence="3">Leaf</tissue>
    </source>
</reference>
<comment type="caution">
    <text evidence="3">The sequence shown here is derived from an EMBL/GenBank/DDBJ whole genome shotgun (WGS) entry which is preliminary data.</text>
</comment>
<feature type="compositionally biased region" description="Polar residues" evidence="1">
    <location>
        <begin position="95"/>
        <end position="105"/>
    </location>
</feature>
<name>A0AAN8ZKT1_9MAGN</name>
<feature type="region of interest" description="Disordered" evidence="1">
    <location>
        <begin position="78"/>
        <end position="245"/>
    </location>
</feature>
<sequence length="245" mass="26336">MSNTKMKGLLKGLRYISQIFDNEKEEEEMQIGFPTDVKHVAHIGWEGPSVSSPSWVSLPLSMVVTLKRLFLGTERDMNEYSSTRSSVSGPLDPKGNTNNEESSIQVEVGSQDLPKSSRKHSSKEVSGSDSPSRVPSDKPKSRRSQSGSTSRNKDSSGGSKTNRKVLDTGLGSESPSKLLDLPKKGRRKKSKDGVSGSVRGSGSREAPPTVDHVSSHSDPGHGSGSGIEAMYKNGEISHLPTMESP</sequence>
<accession>A0AAN8ZKT1</accession>
<dbReference type="EMBL" id="JBAMMX010000006">
    <property type="protein sequence ID" value="KAK6937755.1"/>
    <property type="molecule type" value="Genomic_DNA"/>
</dbReference>
<evidence type="ECO:0000313" key="3">
    <source>
        <dbReference type="EMBL" id="KAK6937755.1"/>
    </source>
</evidence>
<keyword evidence="4" id="KW-1185">Reference proteome</keyword>
<dbReference type="InterPro" id="IPR000095">
    <property type="entry name" value="CRIB_dom"/>
</dbReference>
<feature type="compositionally biased region" description="Low complexity" evidence="1">
    <location>
        <begin position="193"/>
        <end position="204"/>
    </location>
</feature>
<evidence type="ECO:0000259" key="2">
    <source>
        <dbReference type="PROSITE" id="PS50108"/>
    </source>
</evidence>
<dbReference type="Proteomes" id="UP001370490">
    <property type="component" value="Unassembled WGS sequence"/>
</dbReference>
<feature type="compositionally biased region" description="Polar residues" evidence="1">
    <location>
        <begin position="144"/>
        <end position="160"/>
    </location>
</feature>